<evidence type="ECO:0000313" key="13">
    <source>
        <dbReference type="EMBL" id="GHD54038.1"/>
    </source>
</evidence>
<comment type="similarity">
    <text evidence="12">Belongs to the LpxC family.</text>
</comment>
<evidence type="ECO:0000256" key="8">
    <source>
        <dbReference type="ARBA" id="ARBA00022801"/>
    </source>
</evidence>
<dbReference type="GO" id="GO:0103117">
    <property type="term" value="F:UDP-3-O-acyl-N-acetylglucosamine deacetylase activity"/>
    <property type="evidence" value="ECO:0007669"/>
    <property type="project" value="UniProtKB-UniRule"/>
</dbReference>
<feature type="active site" description="Proton donor" evidence="12">
    <location>
        <position position="276"/>
    </location>
</feature>
<sequence>MATRTQSHGVRTGLRQKTLRRSIPCRGVGLHSGTTVEMTLHPAAADRGIRFRRTDVTDRDPWIAARYDRVVDTRLCTVIGNRDGVTVGTIEHLMAAFAGCEIDNAIVDIDAAEVPVMDGSSEPFVFLIECAGTVELDAPRRAIEVRKPVTVGDARRGLTLAPADAFSVDFEIDFASPVVAHSTLDVRLVNGTFKREIAKARTFGFLADVEKLRAAGLGLGGSLDNTVVVDTDRVLNEGGLRFDDEFVRHKVLDCVGDLYLAGAPILGRVTATKSGHHTNNEVLRALFADPTAYAVVEMPDRSHDYAEALPATA</sequence>
<evidence type="ECO:0000256" key="9">
    <source>
        <dbReference type="ARBA" id="ARBA00022833"/>
    </source>
</evidence>
<evidence type="ECO:0000256" key="11">
    <source>
        <dbReference type="ARBA" id="ARBA00024535"/>
    </source>
</evidence>
<dbReference type="Pfam" id="PF03331">
    <property type="entry name" value="LpxC"/>
    <property type="match status" value="1"/>
</dbReference>
<evidence type="ECO:0000313" key="14">
    <source>
        <dbReference type="Proteomes" id="UP000630353"/>
    </source>
</evidence>
<dbReference type="EC" id="3.5.1.108" evidence="4 12"/>
<dbReference type="InterPro" id="IPR015870">
    <property type="entry name" value="UDP-acyl_N-AcGlcN_deAcase_N"/>
</dbReference>
<organism evidence="13 14">
    <name type="scientific">Thalassobaculum fulvum</name>
    <dbReference type="NCBI Taxonomy" id="1633335"/>
    <lineage>
        <taxon>Bacteria</taxon>
        <taxon>Pseudomonadati</taxon>
        <taxon>Pseudomonadota</taxon>
        <taxon>Alphaproteobacteria</taxon>
        <taxon>Rhodospirillales</taxon>
        <taxon>Thalassobaculaceae</taxon>
        <taxon>Thalassobaculum</taxon>
    </lineage>
</organism>
<evidence type="ECO:0000256" key="7">
    <source>
        <dbReference type="ARBA" id="ARBA00022723"/>
    </source>
</evidence>
<proteinExistence type="inferred from homology"/>
<comment type="function">
    <text evidence="2 12">Catalyzes the hydrolysis of UDP-3-O-myristoyl-N-acetylglucosamine to form UDP-3-O-myristoylglucosamine and acetate, the committed step in lipid A biosynthesis.</text>
</comment>
<protein>
    <recommendedName>
        <fullName evidence="4 12">UDP-3-O-acyl-N-acetylglucosamine deacetylase</fullName>
        <shortName evidence="12">UDP-3-O-acyl-GlcNAc deacetylase</shortName>
        <ecNumber evidence="4 12">3.5.1.108</ecNumber>
    </recommendedName>
    <alternativeName>
        <fullName evidence="12">UDP-3-O-[R-3-hydroxymyristoyl]-N-acetylglucosamine deacetylase</fullName>
    </alternativeName>
</protein>
<dbReference type="GO" id="GO:0046872">
    <property type="term" value="F:metal ion binding"/>
    <property type="evidence" value="ECO:0007669"/>
    <property type="project" value="UniProtKB-KW"/>
</dbReference>
<keyword evidence="6 12" id="KW-0441">Lipid A biosynthesis</keyword>
<dbReference type="InterPro" id="IPR011334">
    <property type="entry name" value="UDP-acyl_GlcNac_deAcase_C"/>
</dbReference>
<keyword evidence="10 12" id="KW-0443">Lipid metabolism</keyword>
<evidence type="ECO:0000256" key="5">
    <source>
        <dbReference type="ARBA" id="ARBA00022516"/>
    </source>
</evidence>
<evidence type="ECO:0000256" key="1">
    <source>
        <dbReference type="ARBA" id="ARBA00001947"/>
    </source>
</evidence>
<dbReference type="InterPro" id="IPR020568">
    <property type="entry name" value="Ribosomal_Su5_D2-typ_SF"/>
</dbReference>
<comment type="catalytic activity">
    <reaction evidence="11 12">
        <text>a UDP-3-O-[(3R)-3-hydroxyacyl]-N-acetyl-alpha-D-glucosamine + H2O = a UDP-3-O-[(3R)-3-hydroxyacyl]-alpha-D-glucosamine + acetate</text>
        <dbReference type="Rhea" id="RHEA:67816"/>
        <dbReference type="ChEBI" id="CHEBI:15377"/>
        <dbReference type="ChEBI" id="CHEBI:30089"/>
        <dbReference type="ChEBI" id="CHEBI:137740"/>
        <dbReference type="ChEBI" id="CHEBI:173225"/>
        <dbReference type="EC" id="3.5.1.108"/>
    </reaction>
</comment>
<evidence type="ECO:0000256" key="2">
    <source>
        <dbReference type="ARBA" id="ARBA00002923"/>
    </source>
</evidence>
<dbReference type="GO" id="GO:0016020">
    <property type="term" value="C:membrane"/>
    <property type="evidence" value="ECO:0007669"/>
    <property type="project" value="GOC"/>
</dbReference>
<evidence type="ECO:0000256" key="10">
    <source>
        <dbReference type="ARBA" id="ARBA00023098"/>
    </source>
</evidence>
<dbReference type="Gene3D" id="3.30.230.20">
    <property type="entry name" value="lpxc deacetylase, domain 1"/>
    <property type="match status" value="1"/>
</dbReference>
<reference evidence="13" key="2">
    <citation type="submission" date="2020-09" db="EMBL/GenBank/DDBJ databases">
        <authorList>
            <person name="Sun Q."/>
            <person name="Kim S."/>
        </authorList>
    </citation>
    <scope>NUCLEOTIDE SEQUENCE</scope>
    <source>
        <strain evidence="13">KCTC 42651</strain>
    </source>
</reference>
<evidence type="ECO:0000256" key="3">
    <source>
        <dbReference type="ARBA" id="ARBA00005002"/>
    </source>
</evidence>
<dbReference type="HAMAP" id="MF_00388">
    <property type="entry name" value="LpxC"/>
    <property type="match status" value="1"/>
</dbReference>
<keyword evidence="14" id="KW-1185">Reference proteome</keyword>
<accession>A0A918XTL3</accession>
<comment type="caution">
    <text evidence="13">The sequence shown here is derived from an EMBL/GenBank/DDBJ whole genome shotgun (WGS) entry which is preliminary data.</text>
</comment>
<dbReference type="AlphaFoldDB" id="A0A918XTL3"/>
<feature type="binding site" evidence="12">
    <location>
        <position position="249"/>
    </location>
    <ligand>
        <name>Zn(2+)</name>
        <dbReference type="ChEBI" id="CHEBI:29105"/>
    </ligand>
</feature>
<dbReference type="EMBL" id="BMZS01000007">
    <property type="protein sequence ID" value="GHD54038.1"/>
    <property type="molecule type" value="Genomic_DNA"/>
</dbReference>
<name>A0A918XTL3_9PROT</name>
<dbReference type="Gene3D" id="3.30.1700.10">
    <property type="entry name" value="lpxc deacetylase, domain 2"/>
    <property type="match status" value="1"/>
</dbReference>
<dbReference type="GO" id="GO:0009245">
    <property type="term" value="P:lipid A biosynthetic process"/>
    <property type="evidence" value="ECO:0007669"/>
    <property type="project" value="UniProtKB-UniRule"/>
</dbReference>
<comment type="cofactor">
    <cofactor evidence="1 12">
        <name>Zn(2+)</name>
        <dbReference type="ChEBI" id="CHEBI:29105"/>
    </cofactor>
</comment>
<dbReference type="PANTHER" id="PTHR33694:SF1">
    <property type="entry name" value="UDP-3-O-ACYL-N-ACETYLGLUCOSAMINE DEACETYLASE 1, MITOCHONDRIAL-RELATED"/>
    <property type="match status" value="1"/>
</dbReference>
<evidence type="ECO:0000256" key="6">
    <source>
        <dbReference type="ARBA" id="ARBA00022556"/>
    </source>
</evidence>
<evidence type="ECO:0000256" key="4">
    <source>
        <dbReference type="ARBA" id="ARBA00012745"/>
    </source>
</evidence>
<evidence type="ECO:0000256" key="12">
    <source>
        <dbReference type="HAMAP-Rule" id="MF_00388"/>
    </source>
</evidence>
<dbReference type="NCBIfam" id="TIGR00325">
    <property type="entry name" value="lpxC"/>
    <property type="match status" value="1"/>
</dbReference>
<comment type="pathway">
    <text evidence="3 12">Glycolipid biosynthesis; lipid IV(A) biosynthesis; lipid IV(A) from (3R)-3-hydroxytetradecanoyl-[acyl-carrier-protein] and UDP-N-acetyl-alpha-D-glucosamine: step 2/6.</text>
</comment>
<feature type="binding site" evidence="12">
    <location>
        <position position="253"/>
    </location>
    <ligand>
        <name>Zn(2+)</name>
        <dbReference type="ChEBI" id="CHEBI:29105"/>
    </ligand>
</feature>
<feature type="binding site" evidence="12">
    <location>
        <position position="92"/>
    </location>
    <ligand>
        <name>Zn(2+)</name>
        <dbReference type="ChEBI" id="CHEBI:29105"/>
    </ligand>
</feature>
<dbReference type="SUPFAM" id="SSF54211">
    <property type="entry name" value="Ribosomal protein S5 domain 2-like"/>
    <property type="match status" value="2"/>
</dbReference>
<gene>
    <name evidence="12 13" type="primary">lpxC</name>
    <name evidence="13" type="ORF">GCM10017083_31110</name>
</gene>
<dbReference type="Proteomes" id="UP000630353">
    <property type="component" value="Unassembled WGS sequence"/>
</dbReference>
<dbReference type="PANTHER" id="PTHR33694">
    <property type="entry name" value="UDP-3-O-ACYL-N-ACETYLGLUCOSAMINE DEACETYLASE 1, MITOCHONDRIAL-RELATED"/>
    <property type="match status" value="1"/>
</dbReference>
<keyword evidence="5 12" id="KW-0444">Lipid biosynthesis</keyword>
<dbReference type="InterPro" id="IPR004463">
    <property type="entry name" value="UDP-acyl_GlcNac_deAcase"/>
</dbReference>
<keyword evidence="9 12" id="KW-0862">Zinc</keyword>
<dbReference type="RefSeq" id="WP_189991214.1">
    <property type="nucleotide sequence ID" value="NZ_BMZS01000007.1"/>
</dbReference>
<reference evidence="13" key="1">
    <citation type="journal article" date="2014" name="Int. J. Syst. Evol. Microbiol.">
        <title>Complete genome sequence of Corynebacterium casei LMG S-19264T (=DSM 44701T), isolated from a smear-ripened cheese.</title>
        <authorList>
            <consortium name="US DOE Joint Genome Institute (JGI-PGF)"/>
            <person name="Walter F."/>
            <person name="Albersmeier A."/>
            <person name="Kalinowski J."/>
            <person name="Ruckert C."/>
        </authorList>
    </citation>
    <scope>NUCLEOTIDE SEQUENCE</scope>
    <source>
        <strain evidence="13">KCTC 42651</strain>
    </source>
</reference>
<keyword evidence="8 12" id="KW-0378">Hydrolase</keyword>
<keyword evidence="7 12" id="KW-0479">Metal-binding</keyword>